<keyword evidence="2" id="KW-1185">Reference proteome</keyword>
<name>A0A232FDG8_9HYME</name>
<evidence type="ECO:0000313" key="2">
    <source>
        <dbReference type="Proteomes" id="UP000215335"/>
    </source>
</evidence>
<comment type="caution">
    <text evidence="1">The sequence shown here is derived from an EMBL/GenBank/DDBJ whole genome shotgun (WGS) entry which is preliminary data.</text>
</comment>
<protein>
    <submittedName>
        <fullName evidence="1">Uncharacterized protein</fullName>
    </submittedName>
</protein>
<evidence type="ECO:0000313" key="1">
    <source>
        <dbReference type="EMBL" id="OXU28523.1"/>
    </source>
</evidence>
<dbReference type="Proteomes" id="UP000215335">
    <property type="component" value="Unassembled WGS sequence"/>
</dbReference>
<organism evidence="1 2">
    <name type="scientific">Trichomalopsis sarcophagae</name>
    <dbReference type="NCBI Taxonomy" id="543379"/>
    <lineage>
        <taxon>Eukaryota</taxon>
        <taxon>Metazoa</taxon>
        <taxon>Ecdysozoa</taxon>
        <taxon>Arthropoda</taxon>
        <taxon>Hexapoda</taxon>
        <taxon>Insecta</taxon>
        <taxon>Pterygota</taxon>
        <taxon>Neoptera</taxon>
        <taxon>Endopterygota</taxon>
        <taxon>Hymenoptera</taxon>
        <taxon>Apocrita</taxon>
        <taxon>Proctotrupomorpha</taxon>
        <taxon>Chalcidoidea</taxon>
        <taxon>Pteromalidae</taxon>
        <taxon>Pteromalinae</taxon>
        <taxon>Trichomalopsis</taxon>
    </lineage>
</organism>
<accession>A0A232FDG8</accession>
<dbReference type="AlphaFoldDB" id="A0A232FDG8"/>
<reference evidence="1 2" key="1">
    <citation type="journal article" date="2017" name="Curr. Biol.">
        <title>The Evolution of Venom by Co-option of Single-Copy Genes.</title>
        <authorList>
            <person name="Martinson E.O."/>
            <person name="Mrinalini"/>
            <person name="Kelkar Y.D."/>
            <person name="Chang C.H."/>
            <person name="Werren J.H."/>
        </authorList>
    </citation>
    <scope>NUCLEOTIDE SEQUENCE [LARGE SCALE GENOMIC DNA]</scope>
    <source>
        <strain evidence="1 2">Alberta</strain>
        <tissue evidence="1">Whole body</tissue>
    </source>
</reference>
<gene>
    <name evidence="1" type="ORF">TSAR_016154</name>
</gene>
<dbReference type="EMBL" id="NNAY01000420">
    <property type="protein sequence ID" value="OXU28523.1"/>
    <property type="molecule type" value="Genomic_DNA"/>
</dbReference>
<proteinExistence type="predicted"/>
<sequence length="98" mass="11372">MNNLTSENKRAIEQIANKTINTWKLKTESKQIINTTTTEDKVFKSTLGNAEKQNKQLMLAENCENCDLPKPSITKHIRFDKQEQKVEDDSIKHIKEIK</sequence>